<evidence type="ECO:0000313" key="3">
    <source>
        <dbReference type="Proteomes" id="UP000031668"/>
    </source>
</evidence>
<dbReference type="Gene3D" id="1.10.10.60">
    <property type="entry name" value="Homeodomain-like"/>
    <property type="match status" value="1"/>
</dbReference>
<dbReference type="InterPro" id="IPR036397">
    <property type="entry name" value="RNaseH_sf"/>
</dbReference>
<evidence type="ECO:0000259" key="1">
    <source>
        <dbReference type="Pfam" id="PF11427"/>
    </source>
</evidence>
<accession>A0A0C2J3R1</accession>
<proteinExistence type="predicted"/>
<gene>
    <name evidence="2" type="ORF">RF11_01728</name>
</gene>
<organism evidence="2 3">
    <name type="scientific">Thelohanellus kitauei</name>
    <name type="common">Myxosporean</name>
    <dbReference type="NCBI Taxonomy" id="669202"/>
    <lineage>
        <taxon>Eukaryota</taxon>
        <taxon>Metazoa</taxon>
        <taxon>Cnidaria</taxon>
        <taxon>Myxozoa</taxon>
        <taxon>Myxosporea</taxon>
        <taxon>Bivalvulida</taxon>
        <taxon>Platysporina</taxon>
        <taxon>Myxobolidae</taxon>
        <taxon>Thelohanellus</taxon>
    </lineage>
</organism>
<feature type="domain" description="Tc3 transposase DNA binding" evidence="1">
    <location>
        <begin position="3"/>
        <end position="49"/>
    </location>
</feature>
<dbReference type="OrthoDB" id="9996331at2759"/>
<dbReference type="InterPro" id="IPR025898">
    <property type="entry name" value="Tc3_transposase_DNA-bd_dom"/>
</dbReference>
<dbReference type="Gene3D" id="3.30.420.10">
    <property type="entry name" value="Ribonuclease H-like superfamily/Ribonuclease H"/>
    <property type="match status" value="1"/>
</dbReference>
<reference evidence="2 3" key="1">
    <citation type="journal article" date="2014" name="Genome Biol. Evol.">
        <title>The genome of the myxosporean Thelohanellus kitauei shows adaptations to nutrient acquisition within its fish host.</title>
        <authorList>
            <person name="Yang Y."/>
            <person name="Xiong J."/>
            <person name="Zhou Z."/>
            <person name="Huo F."/>
            <person name="Miao W."/>
            <person name="Ran C."/>
            <person name="Liu Y."/>
            <person name="Zhang J."/>
            <person name="Feng J."/>
            <person name="Wang M."/>
            <person name="Wang M."/>
            <person name="Wang L."/>
            <person name="Yao B."/>
        </authorList>
    </citation>
    <scope>NUCLEOTIDE SEQUENCE [LARGE SCALE GENOMIC DNA]</scope>
    <source>
        <strain evidence="2">Wuqing</strain>
    </source>
</reference>
<keyword evidence="3" id="KW-1185">Reference proteome</keyword>
<dbReference type="GO" id="GO:0003677">
    <property type="term" value="F:DNA binding"/>
    <property type="evidence" value="ECO:0007669"/>
    <property type="project" value="InterPro"/>
</dbReference>
<dbReference type="Proteomes" id="UP000031668">
    <property type="component" value="Unassembled WGS sequence"/>
</dbReference>
<protein>
    <recommendedName>
        <fullName evidence="1">Tc3 transposase DNA binding domain-containing protein</fullName>
    </recommendedName>
</protein>
<dbReference type="EMBL" id="JWZT01004612">
    <property type="protein sequence ID" value="KII63717.1"/>
    <property type="molecule type" value="Genomic_DNA"/>
</dbReference>
<sequence>MGRGKSLTKEEQIKITAFMELGLTYQEVSIRMNRSIRLIKLFCSNPSEYEQNMKKIGEKKDNTDDKLQEIVQLAICKRFNVDGNDSNLMFRGDNDTKLKNWKRKYGDGSRMVECLIGDWPVYIMFQQDNAPPHVFKSTLAFFKNKDIKLIEWPSYSPGLNSIENVLSKLSSIVYIGFSTYLIILASNLI</sequence>
<name>A0A0C2J3R1_THEKT</name>
<dbReference type="AlphaFoldDB" id="A0A0C2J3R1"/>
<dbReference type="Pfam" id="PF11427">
    <property type="entry name" value="HTH_Tnp_Tc3_1"/>
    <property type="match status" value="1"/>
</dbReference>
<evidence type="ECO:0000313" key="2">
    <source>
        <dbReference type="EMBL" id="KII63717.1"/>
    </source>
</evidence>
<comment type="caution">
    <text evidence="2">The sequence shown here is derived from an EMBL/GenBank/DDBJ whole genome shotgun (WGS) entry which is preliminary data.</text>
</comment>